<organism evidence="1 2">
    <name type="scientific">Cardiocondyla obscurior</name>
    <dbReference type="NCBI Taxonomy" id="286306"/>
    <lineage>
        <taxon>Eukaryota</taxon>
        <taxon>Metazoa</taxon>
        <taxon>Ecdysozoa</taxon>
        <taxon>Arthropoda</taxon>
        <taxon>Hexapoda</taxon>
        <taxon>Insecta</taxon>
        <taxon>Pterygota</taxon>
        <taxon>Neoptera</taxon>
        <taxon>Endopterygota</taxon>
        <taxon>Hymenoptera</taxon>
        <taxon>Apocrita</taxon>
        <taxon>Aculeata</taxon>
        <taxon>Formicoidea</taxon>
        <taxon>Formicidae</taxon>
        <taxon>Myrmicinae</taxon>
        <taxon>Cardiocondyla</taxon>
    </lineage>
</organism>
<reference evidence="1 2" key="1">
    <citation type="submission" date="2023-03" db="EMBL/GenBank/DDBJ databases">
        <title>High recombination rates correlate with genetic variation in Cardiocondyla obscurior ants.</title>
        <authorList>
            <person name="Errbii M."/>
        </authorList>
    </citation>
    <scope>NUCLEOTIDE SEQUENCE [LARGE SCALE GENOMIC DNA]</scope>
    <source>
        <strain evidence="1">Alpha-2009</strain>
        <tissue evidence="1">Whole body</tissue>
    </source>
</reference>
<proteinExistence type="predicted"/>
<dbReference type="AlphaFoldDB" id="A0AAW2EML9"/>
<gene>
    <name evidence="1" type="ORF">PUN28_017320</name>
</gene>
<name>A0AAW2EML9_9HYME</name>
<dbReference type="Proteomes" id="UP001430953">
    <property type="component" value="Unassembled WGS sequence"/>
</dbReference>
<comment type="caution">
    <text evidence="1">The sequence shown here is derived from an EMBL/GenBank/DDBJ whole genome shotgun (WGS) entry which is preliminary data.</text>
</comment>
<protein>
    <submittedName>
        <fullName evidence="1">Uncharacterized protein</fullName>
    </submittedName>
</protein>
<keyword evidence="2" id="KW-1185">Reference proteome</keyword>
<evidence type="ECO:0000313" key="2">
    <source>
        <dbReference type="Proteomes" id="UP001430953"/>
    </source>
</evidence>
<sequence length="142" mass="16937">MWKKARARRPIQRCTLRIHKYTISLCLWPTQHVTRARVKLSPYFLFFFFSRSMKYHFSRGRANRCSTLETVKYIPVFSYLTCLPRQPFWNERMYATRLVGETGPPQGTASRHPRANVRGAPTRVIRFPSRSRSRKIRHAYSQ</sequence>
<dbReference type="EMBL" id="JADYXP020000020">
    <property type="protein sequence ID" value="KAL0104523.1"/>
    <property type="molecule type" value="Genomic_DNA"/>
</dbReference>
<accession>A0AAW2EML9</accession>
<evidence type="ECO:0000313" key="1">
    <source>
        <dbReference type="EMBL" id="KAL0104523.1"/>
    </source>
</evidence>